<organism evidence="1 2">
    <name type="scientific">Aureobasidium uvarum</name>
    <dbReference type="NCBI Taxonomy" id="2773716"/>
    <lineage>
        <taxon>Eukaryota</taxon>
        <taxon>Fungi</taxon>
        <taxon>Dikarya</taxon>
        <taxon>Ascomycota</taxon>
        <taxon>Pezizomycotina</taxon>
        <taxon>Dothideomycetes</taxon>
        <taxon>Dothideomycetidae</taxon>
        <taxon>Dothideales</taxon>
        <taxon>Saccotheciaceae</taxon>
        <taxon>Aureobasidium</taxon>
    </lineage>
</organism>
<dbReference type="Proteomes" id="UP000745764">
    <property type="component" value="Unassembled WGS sequence"/>
</dbReference>
<dbReference type="AlphaFoldDB" id="A0A9N8KI98"/>
<name>A0A9N8KI98_9PEZI</name>
<sequence>MSISLSIRRLPLQARIHSTSSSPTLLSSTLLNNSNPTASLPLVLTDKPLHLLDPHLLRLVASSPWLGAAV</sequence>
<evidence type="ECO:0000313" key="2">
    <source>
        <dbReference type="Proteomes" id="UP000745764"/>
    </source>
</evidence>
<keyword evidence="2" id="KW-1185">Reference proteome</keyword>
<proteinExistence type="predicted"/>
<accession>A0A9N8KI98</accession>
<evidence type="ECO:0000313" key="1">
    <source>
        <dbReference type="EMBL" id="CAD0112456.1"/>
    </source>
</evidence>
<protein>
    <submittedName>
        <fullName evidence="1">Uncharacterized protein</fullName>
    </submittedName>
</protein>
<reference evidence="1" key="1">
    <citation type="submission" date="2020-06" db="EMBL/GenBank/DDBJ databases">
        <authorList>
            <person name="Onetto C."/>
        </authorList>
    </citation>
    <scope>NUCLEOTIDE SEQUENCE</scope>
</reference>
<gene>
    <name evidence="1" type="ORF">AWRI4620_LOCUS6711</name>
</gene>
<dbReference type="EMBL" id="CAINUL010000015">
    <property type="protein sequence ID" value="CAD0112456.1"/>
    <property type="molecule type" value="Genomic_DNA"/>
</dbReference>
<comment type="caution">
    <text evidence="1">The sequence shown here is derived from an EMBL/GenBank/DDBJ whole genome shotgun (WGS) entry which is preliminary data.</text>
</comment>